<comment type="caution">
    <text evidence="3">The sequence shown here is derived from an EMBL/GenBank/DDBJ whole genome shotgun (WGS) entry which is preliminary data.</text>
</comment>
<dbReference type="SUPFAM" id="SSF69572">
    <property type="entry name" value="Activating enzymes of the ubiquitin-like proteins"/>
    <property type="match status" value="1"/>
</dbReference>
<name>A0AAW9ZSW6_9XANT</name>
<dbReference type="EMBL" id="SMDX01000019">
    <property type="protein sequence ID" value="NMI23015.1"/>
    <property type="molecule type" value="Genomic_DNA"/>
</dbReference>
<organism evidence="3 4">
    <name type="scientific">Xanthomonas hortorum pv. pelargonii</name>
    <dbReference type="NCBI Taxonomy" id="453602"/>
    <lineage>
        <taxon>Bacteria</taxon>
        <taxon>Pseudomonadati</taxon>
        <taxon>Pseudomonadota</taxon>
        <taxon>Gammaproteobacteria</taxon>
        <taxon>Lysobacterales</taxon>
        <taxon>Lysobacteraceae</taxon>
        <taxon>Xanthomonas</taxon>
    </lineage>
</organism>
<gene>
    <name evidence="3" type="ORF">E1J24_14445</name>
</gene>
<evidence type="ECO:0000313" key="4">
    <source>
        <dbReference type="Proteomes" id="UP000548771"/>
    </source>
</evidence>
<dbReference type="NCBIfam" id="NF004805">
    <property type="entry name" value="PRK06153.1-4"/>
    <property type="match status" value="1"/>
</dbReference>
<reference evidence="4" key="1">
    <citation type="journal article" date="2020" name="Syst. Appl. Microbiol.">
        <title>Clarifying the taxonomy of the causal agent of bacterial leaf spot of lettuce through a polyphasic approach reveals that Xanthomonas cynarae Trebaol et al. 2000 emend. Timilsina et al. 2019 is a later heterotypic synonym of Xanthomonas hortorum Vauterin et al. 1995.</title>
        <authorList>
            <person name="Moriniere L."/>
            <person name="Burlet A."/>
            <person name="Rosenthal E.R."/>
            <person name="Nesme X."/>
            <person name="Portier P."/>
            <person name="Bull C.T."/>
            <person name="Lavire C."/>
            <person name="Fischer-Le Saux M."/>
            <person name="Bertolla F."/>
        </authorList>
    </citation>
    <scope>NUCLEOTIDE SEQUENCE [LARGE SCALE GENOMIC DNA]</scope>
    <source>
        <strain evidence="4">CFBP2533</strain>
    </source>
</reference>
<evidence type="ECO:0000259" key="2">
    <source>
        <dbReference type="Pfam" id="PF20590"/>
    </source>
</evidence>
<proteinExistence type="predicted"/>
<dbReference type="NCBIfam" id="NF004804">
    <property type="entry name" value="PRK06153.1-3"/>
    <property type="match status" value="1"/>
</dbReference>
<dbReference type="Gene3D" id="3.40.50.720">
    <property type="entry name" value="NAD(P)-binding Rossmann-like Domain"/>
    <property type="match status" value="1"/>
</dbReference>
<dbReference type="GO" id="GO:0016779">
    <property type="term" value="F:nucleotidyltransferase activity"/>
    <property type="evidence" value="ECO:0007669"/>
    <property type="project" value="UniProtKB-KW"/>
</dbReference>
<keyword evidence="3" id="KW-0808">Transferase</keyword>
<dbReference type="Pfam" id="PF00899">
    <property type="entry name" value="ThiF"/>
    <property type="match status" value="1"/>
</dbReference>
<dbReference type="InterPro" id="IPR035985">
    <property type="entry name" value="Ubiquitin-activating_enz"/>
</dbReference>
<accession>A0AAW9ZSW6</accession>
<feature type="domain" description="DUF6791" evidence="2">
    <location>
        <begin position="59"/>
        <end position="209"/>
    </location>
</feature>
<dbReference type="AlphaFoldDB" id="A0AAW9ZSW6"/>
<evidence type="ECO:0000259" key="1">
    <source>
        <dbReference type="Pfam" id="PF00899"/>
    </source>
</evidence>
<dbReference type="Pfam" id="PF20590">
    <property type="entry name" value="DUF6791"/>
    <property type="match status" value="1"/>
</dbReference>
<protein>
    <submittedName>
        <fullName evidence="3">ThiF family adenylyltransferase</fullName>
    </submittedName>
</protein>
<dbReference type="InterPro" id="IPR000594">
    <property type="entry name" value="ThiF_NAD_FAD-bd"/>
</dbReference>
<sequence>MWSVWNTPVQVPKTPTPLIPCRMRKARLKTRQVICLTTRPSTSSRRWNFMSSSLISRSPELQRLRDEGYDLDVRDNHLLVKGIAYATVDKTVAVGTLVIALHLTADVAQTAPDHTAWFAGQVPCDSFGQPLNKIINSSSRMERAPGLWVDHYFSSKPKSGLYSGYYEQVSTYAKMLLVHAQAIDPRATATPGAISVVDQSQSVFAYEDSASPRAGLSVPTAKLRGQRIAIVGLGGTGAHLLDLICKTPVTCLDLFDGDRIEQHNAFRYPGAVPFSVLKEAPYKVNYLARVYGEIHTRIQAHAVMVTEVNVRALLNYDTVFVCVDRGAVRELIANTLGGSQVIVIDVGMGVKLNAANEVYAVVRTTVLDGDNWDAAKATLPLGEGGEDDLYNTNAQIGELNALNAILAIEAWKKRCGYYSARKGGYLTTYTTHSSSMASTLGAA</sequence>
<dbReference type="CDD" id="cd01483">
    <property type="entry name" value="E1_enzyme_family"/>
    <property type="match status" value="1"/>
</dbReference>
<evidence type="ECO:0000313" key="3">
    <source>
        <dbReference type="EMBL" id="NMI23015.1"/>
    </source>
</evidence>
<dbReference type="GO" id="GO:0008641">
    <property type="term" value="F:ubiquitin-like modifier activating enzyme activity"/>
    <property type="evidence" value="ECO:0007669"/>
    <property type="project" value="InterPro"/>
</dbReference>
<feature type="domain" description="THIF-type NAD/FAD binding fold" evidence="1">
    <location>
        <begin position="221"/>
        <end position="335"/>
    </location>
</feature>
<dbReference type="Proteomes" id="UP000548771">
    <property type="component" value="Unassembled WGS sequence"/>
</dbReference>
<dbReference type="InterPro" id="IPR046741">
    <property type="entry name" value="DUF6791"/>
</dbReference>
<keyword evidence="3" id="KW-0548">Nucleotidyltransferase</keyword>